<gene>
    <name evidence="2" type="primary">Necator_chrIV.g17167</name>
    <name evidence="2" type="ORF">RB195_003869</name>
</gene>
<keyword evidence="3" id="KW-1185">Reference proteome</keyword>
<organism evidence="2 3">
    <name type="scientific">Necator americanus</name>
    <name type="common">Human hookworm</name>
    <dbReference type="NCBI Taxonomy" id="51031"/>
    <lineage>
        <taxon>Eukaryota</taxon>
        <taxon>Metazoa</taxon>
        <taxon>Ecdysozoa</taxon>
        <taxon>Nematoda</taxon>
        <taxon>Chromadorea</taxon>
        <taxon>Rhabditida</taxon>
        <taxon>Rhabditina</taxon>
        <taxon>Rhabditomorpha</taxon>
        <taxon>Strongyloidea</taxon>
        <taxon>Ancylostomatidae</taxon>
        <taxon>Bunostominae</taxon>
        <taxon>Necator</taxon>
    </lineage>
</organism>
<keyword evidence="1" id="KW-0732">Signal</keyword>
<evidence type="ECO:0000313" key="2">
    <source>
        <dbReference type="EMBL" id="KAK6752711.1"/>
    </source>
</evidence>
<feature type="signal peptide" evidence="1">
    <location>
        <begin position="1"/>
        <end position="19"/>
    </location>
</feature>
<proteinExistence type="predicted"/>
<comment type="caution">
    <text evidence="2">The sequence shown here is derived from an EMBL/GenBank/DDBJ whole genome shotgun (WGS) entry which is preliminary data.</text>
</comment>
<dbReference type="EMBL" id="JAVFWL010000004">
    <property type="protein sequence ID" value="KAK6752711.1"/>
    <property type="molecule type" value="Genomic_DNA"/>
</dbReference>
<evidence type="ECO:0008006" key="4">
    <source>
        <dbReference type="Google" id="ProtNLM"/>
    </source>
</evidence>
<feature type="chain" id="PRO_5045323757" description="ET module" evidence="1">
    <location>
        <begin position="20"/>
        <end position="185"/>
    </location>
</feature>
<evidence type="ECO:0000256" key="1">
    <source>
        <dbReference type="SAM" id="SignalP"/>
    </source>
</evidence>
<dbReference type="Proteomes" id="UP001303046">
    <property type="component" value="Unassembled WGS sequence"/>
</dbReference>
<accession>A0ABR1DT98</accession>
<evidence type="ECO:0000313" key="3">
    <source>
        <dbReference type="Proteomes" id="UP001303046"/>
    </source>
</evidence>
<name>A0ABR1DT98_NECAM</name>
<sequence>MTSPRILAILLVLVGVVTALKCYTGHYAENVKPSSNSECKGKSCTKVILKNDKSAYYGCDMTNMCNKDDCVTDKNGDTLCCCSKELCNSSSKLSALFIIAPLALITTTSPYQKHKDKHCLSLRSTNTSKPLGILNCSGKYCTSTITTDSDTISYGCDMINKCSDAIVTASPLLNSAQFPYSSEKK</sequence>
<reference evidence="2 3" key="1">
    <citation type="submission" date="2023-08" db="EMBL/GenBank/DDBJ databases">
        <title>A Necator americanus chromosomal reference genome.</title>
        <authorList>
            <person name="Ilik V."/>
            <person name="Petrzelkova K.J."/>
            <person name="Pardy F."/>
            <person name="Fuh T."/>
            <person name="Niatou-Singa F.S."/>
            <person name="Gouil Q."/>
            <person name="Baker L."/>
            <person name="Ritchie M.E."/>
            <person name="Jex A.R."/>
            <person name="Gazzola D."/>
            <person name="Li H."/>
            <person name="Toshio Fujiwara R."/>
            <person name="Zhan B."/>
            <person name="Aroian R.V."/>
            <person name="Pafco B."/>
            <person name="Schwarz E.M."/>
        </authorList>
    </citation>
    <scope>NUCLEOTIDE SEQUENCE [LARGE SCALE GENOMIC DNA]</scope>
    <source>
        <strain evidence="2 3">Aroian</strain>
        <tissue evidence="2">Whole animal</tissue>
    </source>
</reference>
<protein>
    <recommendedName>
        <fullName evidence="4">ET module</fullName>
    </recommendedName>
</protein>